<feature type="compositionally biased region" description="Basic residues" evidence="18">
    <location>
        <begin position="473"/>
        <end position="484"/>
    </location>
</feature>
<dbReference type="GO" id="GO:0045202">
    <property type="term" value="C:synapse"/>
    <property type="evidence" value="ECO:0000318"/>
    <property type="project" value="GO_Central"/>
</dbReference>
<comment type="similarity">
    <text evidence="1">Belongs to the ligand-gated ion channel (TC 1.A.9) family. Acetylcholine receptor (TC 1.A.9.1) subfamily.</text>
</comment>
<evidence type="ECO:0000313" key="19">
    <source>
        <dbReference type="EnsemblMetazoa" id="PPA10595.1"/>
    </source>
</evidence>
<dbReference type="Proteomes" id="UP000005239">
    <property type="component" value="Unassembled WGS sequence"/>
</dbReference>
<dbReference type="GO" id="GO:0022848">
    <property type="term" value="F:acetylcholine-gated monoatomic cation-selective channel activity"/>
    <property type="evidence" value="ECO:0007669"/>
    <property type="project" value="InterPro"/>
</dbReference>
<dbReference type="InterPro" id="IPR006201">
    <property type="entry name" value="Neur_channel"/>
</dbReference>
<evidence type="ECO:0000256" key="7">
    <source>
        <dbReference type="ARBA" id="ARBA00023018"/>
    </source>
</evidence>
<evidence type="ECO:0000256" key="6">
    <source>
        <dbReference type="ARBA" id="ARBA00022989"/>
    </source>
</evidence>
<feature type="transmembrane region" description="Helical" evidence="17">
    <location>
        <begin position="830"/>
        <end position="855"/>
    </location>
</feature>
<reference evidence="20" key="1">
    <citation type="journal article" date="2008" name="Nat. Genet.">
        <title>The Pristionchus pacificus genome provides a unique perspective on nematode lifestyle and parasitism.</title>
        <authorList>
            <person name="Dieterich C."/>
            <person name="Clifton S.W."/>
            <person name="Schuster L.N."/>
            <person name="Chinwalla A."/>
            <person name="Delehaunty K."/>
            <person name="Dinkelacker I."/>
            <person name="Fulton L."/>
            <person name="Fulton R."/>
            <person name="Godfrey J."/>
            <person name="Minx P."/>
            <person name="Mitreva M."/>
            <person name="Roeseler W."/>
            <person name="Tian H."/>
            <person name="Witte H."/>
            <person name="Yang S.P."/>
            <person name="Wilson R.K."/>
            <person name="Sommer R.J."/>
        </authorList>
    </citation>
    <scope>NUCLEOTIDE SEQUENCE [LARGE SCALE GENOMIC DNA]</scope>
    <source>
        <strain evidence="20">PS312</strain>
    </source>
</reference>
<dbReference type="Gene3D" id="2.70.170.10">
    <property type="entry name" value="Neurotransmitter-gated ion-channel ligand-binding domain"/>
    <property type="match status" value="2"/>
</dbReference>
<feature type="chain" id="PRO_5042620792" evidence="17">
    <location>
        <begin position="17"/>
        <end position="1176"/>
    </location>
</feature>
<dbReference type="InterPro" id="IPR006029">
    <property type="entry name" value="Neurotrans-gated_channel_TM"/>
</dbReference>
<dbReference type="GO" id="GO:0098703">
    <property type="term" value="P:calcium ion import across plasma membrane"/>
    <property type="evidence" value="ECO:0000318"/>
    <property type="project" value="GO_Central"/>
</dbReference>
<keyword evidence="5 17" id="KW-0732">Signal</keyword>
<dbReference type="PANTHER" id="PTHR18945">
    <property type="entry name" value="NEUROTRANSMITTER GATED ION CHANNEL"/>
    <property type="match status" value="1"/>
</dbReference>
<dbReference type="Gene3D" id="1.20.58.390">
    <property type="entry name" value="Neurotransmitter-gated ion-channel transmembrane domain"/>
    <property type="match status" value="4"/>
</dbReference>
<feature type="compositionally biased region" description="Polar residues" evidence="18">
    <location>
        <begin position="976"/>
        <end position="986"/>
    </location>
</feature>
<proteinExistence type="inferred from homology"/>
<evidence type="ECO:0000256" key="10">
    <source>
        <dbReference type="ARBA" id="ARBA00023157"/>
    </source>
</evidence>
<evidence type="ECO:0000256" key="5">
    <source>
        <dbReference type="ARBA" id="ARBA00022729"/>
    </source>
</evidence>
<evidence type="ECO:0000256" key="12">
    <source>
        <dbReference type="ARBA" id="ARBA00023180"/>
    </source>
</evidence>
<evidence type="ECO:0000256" key="3">
    <source>
        <dbReference type="ARBA" id="ARBA00022475"/>
    </source>
</evidence>
<keyword evidence="10" id="KW-1015">Disulfide bond</keyword>
<dbReference type="GO" id="GO:1904315">
    <property type="term" value="F:transmitter-gated monoatomic ion channel activity involved in regulation of postsynaptic membrane potential"/>
    <property type="evidence" value="ECO:0000318"/>
    <property type="project" value="GO_Central"/>
</dbReference>
<comment type="subcellular location">
    <subcellularLocation>
        <location evidence="16">Postsynaptic cell membrane</location>
        <topology evidence="16">Multi-pass membrane protein</topology>
    </subcellularLocation>
</comment>
<dbReference type="SUPFAM" id="SSF63712">
    <property type="entry name" value="Nicotinic receptor ligand binding domain-like"/>
    <property type="match status" value="2"/>
</dbReference>
<protein>
    <submittedName>
        <fullName evidence="19">Acr-2</fullName>
    </submittedName>
</protein>
<dbReference type="InterPro" id="IPR006202">
    <property type="entry name" value="Neur_chan_lig-bd"/>
</dbReference>
<keyword evidence="14" id="KW-1071">Ligand-gated ion channel</keyword>
<keyword evidence="3" id="KW-1003">Cell membrane</keyword>
<feature type="region of interest" description="Disordered" evidence="18">
    <location>
        <begin position="1000"/>
        <end position="1019"/>
    </location>
</feature>
<dbReference type="SUPFAM" id="SSF90112">
    <property type="entry name" value="Neurotransmitter-gated ion-channel transmembrane pore"/>
    <property type="match status" value="2"/>
</dbReference>
<feature type="transmembrane region" description="Helical" evidence="17">
    <location>
        <begin position="327"/>
        <end position="344"/>
    </location>
</feature>
<keyword evidence="9 17" id="KW-0472">Membrane</keyword>
<dbReference type="GO" id="GO:0043005">
    <property type="term" value="C:neuron projection"/>
    <property type="evidence" value="ECO:0000318"/>
    <property type="project" value="GO_Central"/>
</dbReference>
<feature type="transmembrane region" description="Helical" evidence="17">
    <location>
        <begin position="861"/>
        <end position="883"/>
    </location>
</feature>
<comment type="caution">
    <text evidence="17">Lacks conserved residue(s) required for the propagation of feature annotation.</text>
</comment>
<keyword evidence="4 17" id="KW-0812">Transmembrane</keyword>
<evidence type="ECO:0000256" key="13">
    <source>
        <dbReference type="ARBA" id="ARBA00023257"/>
    </source>
</evidence>
<dbReference type="InterPro" id="IPR018000">
    <property type="entry name" value="Neurotransmitter_ion_chnl_CS"/>
</dbReference>
<keyword evidence="7" id="KW-0770">Synapse</keyword>
<dbReference type="GO" id="GO:0004888">
    <property type="term" value="F:transmembrane signaling receptor activity"/>
    <property type="evidence" value="ECO:0007669"/>
    <property type="project" value="InterPro"/>
</dbReference>
<gene>
    <name evidence="19" type="primary">WBGene00100149</name>
</gene>
<dbReference type="NCBIfam" id="TIGR00860">
    <property type="entry name" value="LIC"/>
    <property type="match status" value="1"/>
</dbReference>
<feature type="transmembrane region" description="Helical" evidence="17">
    <location>
        <begin position="895"/>
        <end position="917"/>
    </location>
</feature>
<keyword evidence="15 17" id="KW-0407">Ion channel</keyword>
<evidence type="ECO:0000256" key="4">
    <source>
        <dbReference type="ARBA" id="ARBA00022692"/>
    </source>
</evidence>
<dbReference type="AlphaFoldDB" id="A0A2A6BLI7"/>
<dbReference type="FunFam" id="1.20.58.390:FF:000086">
    <property type="entry name" value="Acetylcholine receptor subunit beta-type acr-2"/>
    <property type="match status" value="1"/>
</dbReference>
<feature type="transmembrane region" description="Helical" evidence="17">
    <location>
        <begin position="107"/>
        <end position="126"/>
    </location>
</feature>
<feature type="region of interest" description="Disordered" evidence="18">
    <location>
        <begin position="969"/>
        <end position="988"/>
    </location>
</feature>
<evidence type="ECO:0000256" key="11">
    <source>
        <dbReference type="ARBA" id="ARBA00023170"/>
    </source>
</evidence>
<dbReference type="GO" id="GO:0005892">
    <property type="term" value="C:acetylcholine-gated channel complex"/>
    <property type="evidence" value="ECO:0000318"/>
    <property type="project" value="GO_Central"/>
</dbReference>
<evidence type="ECO:0000256" key="1">
    <source>
        <dbReference type="ARBA" id="ARBA00009237"/>
    </source>
</evidence>
<dbReference type="CDD" id="cd19032">
    <property type="entry name" value="LGIC_ECD_nAChR_proto_beta-like"/>
    <property type="match status" value="1"/>
</dbReference>
<keyword evidence="20" id="KW-1185">Reference proteome</keyword>
<evidence type="ECO:0000256" key="2">
    <source>
        <dbReference type="ARBA" id="ARBA00022448"/>
    </source>
</evidence>
<evidence type="ECO:0000256" key="17">
    <source>
        <dbReference type="RuleBase" id="RU000687"/>
    </source>
</evidence>
<dbReference type="FunFam" id="1.20.58.390:FF:000035">
    <property type="entry name" value="Acetylcholine receptor subunit beta-like 1"/>
    <property type="match status" value="1"/>
</dbReference>
<dbReference type="FunFam" id="2.70.170.10:FF:000016">
    <property type="entry name" value="Nicotinic acetylcholine receptor subunit"/>
    <property type="match status" value="2"/>
</dbReference>
<keyword evidence="6 17" id="KW-1133">Transmembrane helix</keyword>
<name>A0A2A6BLI7_PRIPA</name>
<dbReference type="PROSITE" id="PS00236">
    <property type="entry name" value="NEUROTR_ION_CHANNEL"/>
    <property type="match status" value="2"/>
</dbReference>
<dbReference type="GO" id="GO:0007268">
    <property type="term" value="P:chemical synaptic transmission"/>
    <property type="evidence" value="ECO:0000318"/>
    <property type="project" value="GO_Central"/>
</dbReference>
<keyword evidence="11" id="KW-0675">Receptor</keyword>
<feature type="region of interest" description="Disordered" evidence="18">
    <location>
        <begin position="450"/>
        <end position="525"/>
    </location>
</feature>
<dbReference type="GO" id="GO:0005886">
    <property type="term" value="C:plasma membrane"/>
    <property type="evidence" value="ECO:0000318"/>
    <property type="project" value="GO_Central"/>
</dbReference>
<dbReference type="PRINTS" id="PR00252">
    <property type="entry name" value="NRIONCHANNEL"/>
</dbReference>
<feature type="signal peptide" evidence="17">
    <location>
        <begin position="1"/>
        <end position="16"/>
    </location>
</feature>
<dbReference type="GO" id="GO:0005231">
    <property type="term" value="F:excitatory extracellular ligand-gated monoatomic ion channel activity"/>
    <property type="evidence" value="ECO:0000318"/>
    <property type="project" value="GO_Central"/>
</dbReference>
<keyword evidence="2 17" id="KW-0813">Transport</keyword>
<feature type="region of interest" description="Disordered" evidence="18">
    <location>
        <begin position="25"/>
        <end position="57"/>
    </location>
</feature>
<evidence type="ECO:0000256" key="8">
    <source>
        <dbReference type="ARBA" id="ARBA00023065"/>
    </source>
</evidence>
<dbReference type="InterPro" id="IPR036734">
    <property type="entry name" value="Neur_chan_lig-bd_sf"/>
</dbReference>
<feature type="compositionally biased region" description="Polar residues" evidence="18">
    <location>
        <begin position="509"/>
        <end position="519"/>
    </location>
</feature>
<reference evidence="19" key="2">
    <citation type="submission" date="2022-06" db="UniProtKB">
        <authorList>
            <consortium name="EnsemblMetazoa"/>
        </authorList>
    </citation>
    <scope>IDENTIFICATION</scope>
    <source>
        <strain evidence="19">PS312</strain>
    </source>
</reference>
<keyword evidence="12" id="KW-0325">Glycoprotein</keyword>
<feature type="transmembrane region" description="Helical" evidence="17">
    <location>
        <begin position="356"/>
        <end position="379"/>
    </location>
</feature>
<dbReference type="InterPro" id="IPR038050">
    <property type="entry name" value="Neuro_actylchol_rec"/>
</dbReference>
<evidence type="ECO:0000256" key="14">
    <source>
        <dbReference type="ARBA" id="ARBA00023286"/>
    </source>
</evidence>
<evidence type="ECO:0000256" key="9">
    <source>
        <dbReference type="ARBA" id="ARBA00023136"/>
    </source>
</evidence>
<accession>A0A8R1YDB9</accession>
<dbReference type="EnsemblMetazoa" id="PPA10595.1">
    <property type="protein sequence ID" value="PPA10595.1"/>
    <property type="gene ID" value="WBGene00100149"/>
</dbReference>
<feature type="compositionally biased region" description="Basic and acidic residues" evidence="18">
    <location>
        <begin position="1009"/>
        <end position="1019"/>
    </location>
</feature>
<dbReference type="Pfam" id="PF02931">
    <property type="entry name" value="Neur_chan_LBD"/>
    <property type="match status" value="2"/>
</dbReference>
<sequence>MTYRILPLLLLTVAWAQNDEGSGLLDSMEAAEPGNGTGSGEPEPGPDPANTTEPASSYDETITALLTDPTDLPSTTPIDIESLIDTSFEFDHEEREYNYLIRPVPSVYSKAIVVEFGVAMILLINVDERNQILQTNVWLTMKWNDYQLKWNPAEYGNVTHIHVPSDRVWLPDIVLFNNADGNYEVSFRSNALIMHNGDVTWVPPAMYLSSCRIDVEFFPFDEQTCDMIFGSWTYNSDEVRLSWYNDIKAVQLTDYQYSGIWDVIDVPGHLVHPAQTKESKIVFNVVIRRKTLFYTVILIIPTVLIAFLSMTTFYLPTDSGEKISLTINLLLALVVFLLLVSKILPPTSNIPLMGKYLLLAFVLNIITAIVTVIIVNIYFRSPVSHEMPDYVKKIFLDFLPRVLMMRRPERIPIFNGYFIEEYCVSEIFDASLVLPSMTATIVPFLGINVRPPPPPQPSTSNGENGNGDVSKDKNKRRWSTRLSKRLSFSVGGKNKKKQDGIEEEEESTLDATSKKSNVGESRDQRISRELKTTVEAVAYIAEHMKGQMSDKKARDDWKYVAMVIDRLLLLIFFGVTLGGTIGIICSAPHVFDFVDQEKVIKEINARKYCGNTFQFQALLLVCFASEDEEKLLVDLFDGYNSLVRPVPNATSPPIEVHFSLAMVLLINVDEKNQIMHTNVWPTMKWYDYQMQWDPRSYGGIKTIRVPPEKVWLPDIVLFNNADGNYLVSFYSNVVVENTGEMLWVPPAIYVSSCTIDVEYFPFDAQTCQMMFGSWTFKPDEVVMNYLDGKRLVELNDYSPSGIWDIMDVPGKLTEDRSKIIYSIHIRRKTLFYTVILIMPTVMMAFLSMMVFYLPAEASEKITLAISILLALVVFLLLVSKILPPTSKTIPLMAKYLLMTFIMNIITIIVTVVIINVYFRGPTTHIMQPWVRHVFLKTLPLMLAMKRPDQDWDRRRSSVEGSERRKMWKKTVKRDTVSGSMQSTGSNGAVDAKRIPTIREHHPFCPNSGESDRKAETRTSKDVGKALGDEAVKAIDAIEYITEHLRNDNESKRQRDDWKYVALVIDRILLYTFFAVTSCGTAGIIFSAPHVFDYVNQTEIIENIKAAAEAEKMEAVHGFVIAVKLGINIESANAFMNVSSTKVEGEDYQAEMQEILTSLRSHDLKSNLTNSPVVNRL</sequence>
<accession>A0A2A6BLI7</accession>
<feature type="transmembrane region" description="Helical" evidence="17">
    <location>
        <begin position="567"/>
        <end position="591"/>
    </location>
</feature>
<evidence type="ECO:0000256" key="15">
    <source>
        <dbReference type="ARBA" id="ARBA00023303"/>
    </source>
</evidence>
<evidence type="ECO:0000313" key="20">
    <source>
        <dbReference type="Proteomes" id="UP000005239"/>
    </source>
</evidence>
<feature type="transmembrane region" description="Helical" evidence="17">
    <location>
        <begin position="292"/>
        <end position="315"/>
    </location>
</feature>
<dbReference type="FunFam" id="1.20.58.390:FF:000038">
    <property type="entry name" value="Acetylcholine receptor subunit beta-like 1"/>
    <property type="match status" value="1"/>
</dbReference>
<dbReference type="PRINTS" id="PR00254">
    <property type="entry name" value="NICOTINICR"/>
</dbReference>
<keyword evidence="13" id="KW-0628">Postsynaptic cell membrane</keyword>
<dbReference type="GO" id="GO:0042391">
    <property type="term" value="P:regulation of membrane potential"/>
    <property type="evidence" value="ECO:0000318"/>
    <property type="project" value="GO_Central"/>
</dbReference>
<evidence type="ECO:0000256" key="16">
    <source>
        <dbReference type="ARBA" id="ARBA00034104"/>
    </source>
</evidence>
<dbReference type="InterPro" id="IPR036719">
    <property type="entry name" value="Neuro-gated_channel_TM_sf"/>
</dbReference>
<organism evidence="19 20">
    <name type="scientific">Pristionchus pacificus</name>
    <name type="common">Parasitic nematode worm</name>
    <dbReference type="NCBI Taxonomy" id="54126"/>
    <lineage>
        <taxon>Eukaryota</taxon>
        <taxon>Metazoa</taxon>
        <taxon>Ecdysozoa</taxon>
        <taxon>Nematoda</taxon>
        <taxon>Chromadorea</taxon>
        <taxon>Rhabditida</taxon>
        <taxon>Rhabditina</taxon>
        <taxon>Diplogasteromorpha</taxon>
        <taxon>Diplogasteroidea</taxon>
        <taxon>Neodiplogasteridae</taxon>
        <taxon>Pristionchus</taxon>
    </lineage>
</organism>
<evidence type="ECO:0000256" key="18">
    <source>
        <dbReference type="SAM" id="MobiDB-lite"/>
    </source>
</evidence>
<dbReference type="GO" id="GO:0045211">
    <property type="term" value="C:postsynaptic membrane"/>
    <property type="evidence" value="ECO:0007669"/>
    <property type="project" value="UniProtKB-SubCell"/>
</dbReference>
<keyword evidence="8 17" id="KW-0406">Ion transport</keyword>
<dbReference type="Pfam" id="PF02932">
    <property type="entry name" value="Neur_chan_memb"/>
    <property type="match status" value="2"/>
</dbReference>
<dbReference type="InterPro" id="IPR002394">
    <property type="entry name" value="Nicotinic_acetylcholine_rcpt"/>
</dbReference>